<dbReference type="GO" id="GO:0015031">
    <property type="term" value="P:protein transport"/>
    <property type="evidence" value="ECO:0007669"/>
    <property type="project" value="UniProtKB-KW"/>
</dbReference>
<feature type="compositionally biased region" description="Acidic residues" evidence="18">
    <location>
        <begin position="201"/>
        <end position="212"/>
    </location>
</feature>
<proteinExistence type="inferred from homology"/>
<evidence type="ECO:0000256" key="10">
    <source>
        <dbReference type="ARBA" id="ARBA00022927"/>
    </source>
</evidence>
<evidence type="ECO:0000256" key="1">
    <source>
        <dbReference type="ARBA" id="ARBA00004304"/>
    </source>
</evidence>
<evidence type="ECO:0000256" key="12">
    <source>
        <dbReference type="ARBA" id="ARBA00023006"/>
    </source>
</evidence>
<evidence type="ECO:0000259" key="21">
    <source>
        <dbReference type="PROSITE" id="PS51914"/>
    </source>
</evidence>
<evidence type="ECO:0000256" key="18">
    <source>
        <dbReference type="SAM" id="MobiDB-lite"/>
    </source>
</evidence>
<accession>A0A9W8P829</accession>
<dbReference type="Gene3D" id="2.70.130.10">
    <property type="entry name" value="Mannose-6-phosphate receptor binding domain"/>
    <property type="match status" value="1"/>
</dbReference>
<dbReference type="GO" id="GO:0000139">
    <property type="term" value="C:Golgi membrane"/>
    <property type="evidence" value="ECO:0007669"/>
    <property type="project" value="UniProtKB-SubCell"/>
</dbReference>
<dbReference type="GO" id="GO:0006914">
    <property type="term" value="P:autophagy"/>
    <property type="evidence" value="ECO:0007669"/>
    <property type="project" value="UniProtKB-KW"/>
</dbReference>
<dbReference type="SUPFAM" id="SSF50911">
    <property type="entry name" value="Mannose 6-phosphate receptor domain"/>
    <property type="match status" value="1"/>
</dbReference>
<dbReference type="PANTHER" id="PTHR15071">
    <property type="entry name" value="MANNOSE-6-PHOSPHATE RECEPTOR FAMILY MEMBER"/>
    <property type="match status" value="1"/>
</dbReference>
<evidence type="ECO:0000256" key="11">
    <source>
        <dbReference type="ARBA" id="ARBA00022989"/>
    </source>
</evidence>
<dbReference type="AlphaFoldDB" id="A0A9W8P829"/>
<evidence type="ECO:0000256" key="4">
    <source>
        <dbReference type="ARBA" id="ARBA00004614"/>
    </source>
</evidence>
<keyword evidence="10" id="KW-0653">Protein transport</keyword>
<dbReference type="GO" id="GO:0031966">
    <property type="term" value="C:mitochondrial membrane"/>
    <property type="evidence" value="ECO:0007669"/>
    <property type="project" value="UniProtKB-SubCell"/>
</dbReference>
<dbReference type="InterPro" id="IPR018939">
    <property type="entry name" value="Autophagy-rel_prot_27"/>
</dbReference>
<gene>
    <name evidence="22" type="ORF">DFH05DRAFT_1474090</name>
</gene>
<evidence type="ECO:0000256" key="16">
    <source>
        <dbReference type="ARBA" id="ARBA00023157"/>
    </source>
</evidence>
<evidence type="ECO:0000313" key="22">
    <source>
        <dbReference type="EMBL" id="KAJ3748764.1"/>
    </source>
</evidence>
<evidence type="ECO:0000256" key="3">
    <source>
        <dbReference type="ARBA" id="ARBA00004472"/>
    </source>
</evidence>
<evidence type="ECO:0000256" key="20">
    <source>
        <dbReference type="SAM" id="SignalP"/>
    </source>
</evidence>
<keyword evidence="12" id="KW-0072">Autophagy</keyword>
<keyword evidence="14" id="KW-0496">Mitochondrion</keyword>
<dbReference type="Pfam" id="PF09451">
    <property type="entry name" value="ATG27"/>
    <property type="match status" value="1"/>
</dbReference>
<dbReference type="Proteomes" id="UP001142393">
    <property type="component" value="Unassembled WGS sequence"/>
</dbReference>
<evidence type="ECO:0000256" key="7">
    <source>
        <dbReference type="ARBA" id="ARBA00022448"/>
    </source>
</evidence>
<keyword evidence="15 19" id="KW-0472">Membrane</keyword>
<comment type="subcellular location">
    <subcellularLocation>
        <location evidence="2">Cytoplasmic vesicle membrane</location>
        <topology evidence="2">Single-pass type I membrane protein</topology>
    </subcellularLocation>
    <subcellularLocation>
        <location evidence="4">Golgi apparatus membrane</location>
        <topology evidence="4">Single-pass type I membrane protein</topology>
    </subcellularLocation>
    <subcellularLocation>
        <location evidence="1">Mitochondrion membrane</location>
        <topology evidence="1">Single-pass membrane protein</topology>
    </subcellularLocation>
    <subcellularLocation>
        <location evidence="3">Preautophagosomal structure membrane</location>
        <topology evidence="3">Single-pass type I membrane protein</topology>
    </subcellularLocation>
</comment>
<dbReference type="PROSITE" id="PS51914">
    <property type="entry name" value="MRH"/>
    <property type="match status" value="1"/>
</dbReference>
<evidence type="ECO:0000256" key="6">
    <source>
        <dbReference type="ARBA" id="ARBA00013776"/>
    </source>
</evidence>
<dbReference type="GO" id="GO:0034045">
    <property type="term" value="C:phagophore assembly site membrane"/>
    <property type="evidence" value="ECO:0007669"/>
    <property type="project" value="UniProtKB-SubCell"/>
</dbReference>
<keyword evidence="17" id="KW-0968">Cytoplasmic vesicle</keyword>
<evidence type="ECO:0000313" key="23">
    <source>
        <dbReference type="Proteomes" id="UP001142393"/>
    </source>
</evidence>
<sequence>MRGNTPPCTMILRHLSNLPPSILLLLLLCHVPTIEATDSFNCIVNIDTTKFDLTSLNNEHKVTQSRSTPPSTMVDSLTFNICDDLTVQGEVAEIDRCPSETRACLTKINQKQDQEDRIVAVIPVAESNSLNASFSKLSSPSGLSIVMHGQSYPAGSDSSKDQSFKLNLICNKNADDPEFVSYDGSQVEVQWRNPAACGSEAGDDNGSGDDSDSGNGSDSEDKESVGSGIGWFFLVILLAFVAYFVLGAYHKYTTYGATGMDLIPHRDFWQEVPYMLGDVVSHLCSSARPRRSSNRGGYIAV</sequence>
<comment type="caution">
    <text evidence="22">The sequence shown here is derived from an EMBL/GenBank/DDBJ whole genome shotgun (WGS) entry which is preliminary data.</text>
</comment>
<dbReference type="InterPro" id="IPR009011">
    <property type="entry name" value="Man6P_isomerase_rcpt-bd_dom_sf"/>
</dbReference>
<evidence type="ECO:0000256" key="5">
    <source>
        <dbReference type="ARBA" id="ARBA00005363"/>
    </source>
</evidence>
<feature type="region of interest" description="Disordered" evidence="18">
    <location>
        <begin position="196"/>
        <end position="221"/>
    </location>
</feature>
<evidence type="ECO:0000256" key="2">
    <source>
        <dbReference type="ARBA" id="ARBA00004358"/>
    </source>
</evidence>
<evidence type="ECO:0000256" key="17">
    <source>
        <dbReference type="ARBA" id="ARBA00023329"/>
    </source>
</evidence>
<evidence type="ECO:0000256" key="19">
    <source>
        <dbReference type="SAM" id="Phobius"/>
    </source>
</evidence>
<keyword evidence="8 19" id="KW-0812">Transmembrane</keyword>
<evidence type="ECO:0000256" key="14">
    <source>
        <dbReference type="ARBA" id="ARBA00023128"/>
    </source>
</evidence>
<reference evidence="22 23" key="1">
    <citation type="journal article" date="2023" name="Proc. Natl. Acad. Sci. U.S.A.">
        <title>A global phylogenomic analysis of the shiitake genus Lentinula.</title>
        <authorList>
            <person name="Sierra-Patev S."/>
            <person name="Min B."/>
            <person name="Naranjo-Ortiz M."/>
            <person name="Looney B."/>
            <person name="Konkel Z."/>
            <person name="Slot J.C."/>
            <person name="Sakamoto Y."/>
            <person name="Steenwyk J.L."/>
            <person name="Rokas A."/>
            <person name="Carro J."/>
            <person name="Camarero S."/>
            <person name="Ferreira P."/>
            <person name="Molpeceres G."/>
            <person name="Ruiz-Duenas F.J."/>
            <person name="Serrano A."/>
            <person name="Henrissat B."/>
            <person name="Drula E."/>
            <person name="Hughes K.W."/>
            <person name="Mata J.L."/>
            <person name="Ishikawa N.K."/>
            <person name="Vargas-Isla R."/>
            <person name="Ushijima S."/>
            <person name="Smith C.A."/>
            <person name="Donoghue J."/>
            <person name="Ahrendt S."/>
            <person name="Andreopoulos W."/>
            <person name="He G."/>
            <person name="LaButti K."/>
            <person name="Lipzen A."/>
            <person name="Ng V."/>
            <person name="Riley R."/>
            <person name="Sandor L."/>
            <person name="Barry K."/>
            <person name="Martinez A.T."/>
            <person name="Xiao Y."/>
            <person name="Gibbons J.G."/>
            <person name="Terashima K."/>
            <person name="Grigoriev I.V."/>
            <person name="Hibbett D."/>
        </authorList>
    </citation>
    <scope>NUCLEOTIDE SEQUENCE [LARGE SCALE GENOMIC DNA]</scope>
    <source>
        <strain evidence="22 23">TFB7810</strain>
    </source>
</reference>
<dbReference type="InterPro" id="IPR044865">
    <property type="entry name" value="MRH_dom"/>
</dbReference>
<feature type="domain" description="MRH" evidence="21">
    <location>
        <begin position="40"/>
        <end position="199"/>
    </location>
</feature>
<evidence type="ECO:0000256" key="8">
    <source>
        <dbReference type="ARBA" id="ARBA00022692"/>
    </source>
</evidence>
<keyword evidence="7" id="KW-0813">Transport</keyword>
<evidence type="ECO:0000256" key="13">
    <source>
        <dbReference type="ARBA" id="ARBA00023034"/>
    </source>
</evidence>
<keyword evidence="11 19" id="KW-1133">Transmembrane helix</keyword>
<feature type="chain" id="PRO_5040789962" description="Autophagy-related protein 27" evidence="20">
    <location>
        <begin position="37"/>
        <end position="301"/>
    </location>
</feature>
<dbReference type="GO" id="GO:0030659">
    <property type="term" value="C:cytoplasmic vesicle membrane"/>
    <property type="evidence" value="ECO:0007669"/>
    <property type="project" value="UniProtKB-SubCell"/>
</dbReference>
<evidence type="ECO:0000256" key="15">
    <source>
        <dbReference type="ARBA" id="ARBA00023136"/>
    </source>
</evidence>
<keyword evidence="9 20" id="KW-0732">Signal</keyword>
<keyword evidence="13" id="KW-0333">Golgi apparatus</keyword>
<name>A0A9W8P829_9AGAR</name>
<comment type="similarity">
    <text evidence="5">Belongs to the ATG27 family.</text>
</comment>
<protein>
    <recommendedName>
        <fullName evidence="6">Autophagy-related protein 27</fullName>
    </recommendedName>
</protein>
<feature type="transmembrane region" description="Helical" evidence="19">
    <location>
        <begin position="229"/>
        <end position="249"/>
    </location>
</feature>
<evidence type="ECO:0000256" key="9">
    <source>
        <dbReference type="ARBA" id="ARBA00022729"/>
    </source>
</evidence>
<dbReference type="PANTHER" id="PTHR15071:SF13">
    <property type="entry name" value="AUTOPHAGY-RELATED PROTEIN 27"/>
    <property type="match status" value="1"/>
</dbReference>
<dbReference type="EMBL" id="JANVFU010000002">
    <property type="protein sequence ID" value="KAJ3748764.1"/>
    <property type="molecule type" value="Genomic_DNA"/>
</dbReference>
<feature type="signal peptide" evidence="20">
    <location>
        <begin position="1"/>
        <end position="36"/>
    </location>
</feature>
<keyword evidence="16" id="KW-1015">Disulfide bond</keyword>
<keyword evidence="23" id="KW-1185">Reference proteome</keyword>
<organism evidence="22 23">
    <name type="scientific">Lentinula detonsa</name>
    <dbReference type="NCBI Taxonomy" id="2804962"/>
    <lineage>
        <taxon>Eukaryota</taxon>
        <taxon>Fungi</taxon>
        <taxon>Dikarya</taxon>
        <taxon>Basidiomycota</taxon>
        <taxon>Agaricomycotina</taxon>
        <taxon>Agaricomycetes</taxon>
        <taxon>Agaricomycetidae</taxon>
        <taxon>Agaricales</taxon>
        <taxon>Marasmiineae</taxon>
        <taxon>Omphalotaceae</taxon>
        <taxon>Lentinula</taxon>
    </lineage>
</organism>